<evidence type="ECO:0000256" key="5">
    <source>
        <dbReference type="ARBA" id="ARBA00020264"/>
    </source>
</evidence>
<comment type="similarity">
    <text evidence="4">Belongs to the ELP5 family.</text>
</comment>
<keyword evidence="8" id="KW-0539">Nucleus</keyword>
<dbReference type="GO" id="GO:0005829">
    <property type="term" value="C:cytosol"/>
    <property type="evidence" value="ECO:0007669"/>
    <property type="project" value="TreeGrafter"/>
</dbReference>
<dbReference type="InterPro" id="IPR019519">
    <property type="entry name" value="Elp5"/>
</dbReference>
<evidence type="ECO:0000256" key="8">
    <source>
        <dbReference type="ARBA" id="ARBA00023242"/>
    </source>
</evidence>
<sequence>MAQPDAHGRAHSLLLLQRLLNLRDGASPLTLILDSLEQTAGPIAGTKLILASYTTVSKPSCIDVLVSAAGRDLETVRREVTAHYPVPQSQQTKPSQRAVLIIDSLNSLATIECPSLANFLSKLATPAVSIIAVYHTDVPIVLPPSYSEYQPTPLAIFTHLATAILRPSSLQQELARKEARNRALQEPEWGLREGHEGVIMGTKTTEADDVVLAMELRRRSGRAVKETFILVPSANGIGKLSLLSDHPSFAENTSKAQDGDDSQAPQSTFDLGLTDKQRSDRAGVVPPYFDAQTDIGAGEGGRILYDMGREDDFDDEEDEI</sequence>
<proteinExistence type="inferred from homology"/>
<evidence type="ECO:0000256" key="6">
    <source>
        <dbReference type="ARBA" id="ARBA00022490"/>
    </source>
</evidence>
<dbReference type="GO" id="GO:0000049">
    <property type="term" value="F:tRNA binding"/>
    <property type="evidence" value="ECO:0007669"/>
    <property type="project" value="TreeGrafter"/>
</dbReference>
<dbReference type="PANTHER" id="PTHR15641">
    <property type="entry name" value="ELONGATOR COMPLEX PROTEIN 5"/>
    <property type="match status" value="1"/>
</dbReference>
<dbReference type="GO" id="GO:0002098">
    <property type="term" value="P:tRNA wobble uridine modification"/>
    <property type="evidence" value="ECO:0007669"/>
    <property type="project" value="InterPro"/>
</dbReference>
<dbReference type="Gene3D" id="3.40.50.300">
    <property type="entry name" value="P-loop containing nucleotide triphosphate hydrolases"/>
    <property type="match status" value="1"/>
</dbReference>
<evidence type="ECO:0000313" key="11">
    <source>
        <dbReference type="Proteomes" id="UP000226431"/>
    </source>
</evidence>
<evidence type="ECO:0000256" key="3">
    <source>
        <dbReference type="ARBA" id="ARBA00005043"/>
    </source>
</evidence>
<comment type="pathway">
    <text evidence="3">tRNA modification; 5-methoxycarbonylmethyl-2-thiouridine-tRNA biosynthesis.</text>
</comment>
<protein>
    <recommendedName>
        <fullName evidence="5">Elongator complex protein 5</fullName>
    </recommendedName>
</protein>
<evidence type="ECO:0000256" key="2">
    <source>
        <dbReference type="ARBA" id="ARBA00004496"/>
    </source>
</evidence>
<comment type="caution">
    <text evidence="10">The sequence shown here is derived from an EMBL/GenBank/DDBJ whole genome shotgun (WGS) entry which is preliminary data.</text>
</comment>
<dbReference type="PANTHER" id="PTHR15641:SF1">
    <property type="entry name" value="ELONGATOR COMPLEX PROTEIN 5"/>
    <property type="match status" value="1"/>
</dbReference>
<dbReference type="UniPathway" id="UPA00988"/>
<evidence type="ECO:0000256" key="4">
    <source>
        <dbReference type="ARBA" id="ARBA00009567"/>
    </source>
</evidence>
<dbReference type="STRING" id="2004952.A0A2C5Z5L3"/>
<evidence type="ECO:0000256" key="9">
    <source>
        <dbReference type="SAM" id="MobiDB-lite"/>
    </source>
</evidence>
<keyword evidence="7" id="KW-0819">tRNA processing</keyword>
<keyword evidence="6" id="KW-0963">Cytoplasm</keyword>
<accession>A0A2C5Z5L3</accession>
<reference evidence="10 11" key="1">
    <citation type="submission" date="2017-06" db="EMBL/GenBank/DDBJ databases">
        <title>Ant-infecting Ophiocordyceps genomes reveal a high diversity of potential behavioral manipulation genes and a possible major role for enterotoxins.</title>
        <authorList>
            <person name="De Bekker C."/>
            <person name="Evans H.C."/>
            <person name="Brachmann A."/>
            <person name="Hughes D.P."/>
        </authorList>
    </citation>
    <scope>NUCLEOTIDE SEQUENCE [LARGE SCALE GENOMIC DNA]</scope>
    <source>
        <strain evidence="10 11">Map16</strain>
    </source>
</reference>
<evidence type="ECO:0000256" key="1">
    <source>
        <dbReference type="ARBA" id="ARBA00004123"/>
    </source>
</evidence>
<dbReference type="InterPro" id="IPR027417">
    <property type="entry name" value="P-loop_NTPase"/>
</dbReference>
<name>A0A2C5Z5L3_9HYPO</name>
<dbReference type="GO" id="GO:0005634">
    <property type="term" value="C:nucleus"/>
    <property type="evidence" value="ECO:0007669"/>
    <property type="project" value="UniProtKB-SubCell"/>
</dbReference>
<gene>
    <name evidence="10" type="ORF">CDD80_2482</name>
</gene>
<dbReference type="OrthoDB" id="166907at2759"/>
<comment type="subcellular location">
    <subcellularLocation>
        <location evidence="2">Cytoplasm</location>
    </subcellularLocation>
    <subcellularLocation>
        <location evidence="1">Nucleus</location>
    </subcellularLocation>
</comment>
<dbReference type="Proteomes" id="UP000226431">
    <property type="component" value="Unassembled WGS sequence"/>
</dbReference>
<evidence type="ECO:0000256" key="7">
    <source>
        <dbReference type="ARBA" id="ARBA00022694"/>
    </source>
</evidence>
<feature type="compositionally biased region" description="Acidic residues" evidence="9">
    <location>
        <begin position="309"/>
        <end position="320"/>
    </location>
</feature>
<keyword evidence="11" id="KW-1185">Reference proteome</keyword>
<dbReference type="CDD" id="cd19496">
    <property type="entry name" value="Elp5"/>
    <property type="match status" value="1"/>
</dbReference>
<evidence type="ECO:0000313" key="10">
    <source>
        <dbReference type="EMBL" id="PHH75296.1"/>
    </source>
</evidence>
<organism evidence="10 11">
    <name type="scientific">Ophiocordyceps camponoti-rufipedis</name>
    <dbReference type="NCBI Taxonomy" id="2004952"/>
    <lineage>
        <taxon>Eukaryota</taxon>
        <taxon>Fungi</taxon>
        <taxon>Dikarya</taxon>
        <taxon>Ascomycota</taxon>
        <taxon>Pezizomycotina</taxon>
        <taxon>Sordariomycetes</taxon>
        <taxon>Hypocreomycetidae</taxon>
        <taxon>Hypocreales</taxon>
        <taxon>Ophiocordycipitaceae</taxon>
        <taxon>Ophiocordyceps</taxon>
    </lineage>
</organism>
<dbReference type="GO" id="GO:0033588">
    <property type="term" value="C:elongator holoenzyme complex"/>
    <property type="evidence" value="ECO:0007669"/>
    <property type="project" value="InterPro"/>
</dbReference>
<dbReference type="Pfam" id="PF10483">
    <property type="entry name" value="Elong_Iki1"/>
    <property type="match status" value="1"/>
</dbReference>
<feature type="region of interest" description="Disordered" evidence="9">
    <location>
        <begin position="249"/>
        <end position="320"/>
    </location>
</feature>
<dbReference type="EMBL" id="NJES01000224">
    <property type="protein sequence ID" value="PHH75296.1"/>
    <property type="molecule type" value="Genomic_DNA"/>
</dbReference>
<dbReference type="AlphaFoldDB" id="A0A2C5Z5L3"/>